<keyword evidence="3" id="KW-1185">Reference proteome</keyword>
<protein>
    <submittedName>
        <fullName evidence="2">Uncharacterized protein</fullName>
    </submittedName>
</protein>
<proteinExistence type="predicted"/>
<evidence type="ECO:0000313" key="2">
    <source>
        <dbReference type="EMBL" id="TNN48101.1"/>
    </source>
</evidence>
<evidence type="ECO:0000313" key="3">
    <source>
        <dbReference type="Proteomes" id="UP000314294"/>
    </source>
</evidence>
<gene>
    <name evidence="2" type="ORF">EYF80_041726</name>
</gene>
<dbReference type="AlphaFoldDB" id="A0A4Z2G4C2"/>
<feature type="compositionally biased region" description="Basic and acidic residues" evidence="1">
    <location>
        <begin position="92"/>
        <end position="105"/>
    </location>
</feature>
<name>A0A4Z2G4C2_9TELE</name>
<reference evidence="2 3" key="1">
    <citation type="submission" date="2019-03" db="EMBL/GenBank/DDBJ databases">
        <title>First draft genome of Liparis tanakae, snailfish: a comprehensive survey of snailfish specific genes.</title>
        <authorList>
            <person name="Kim W."/>
            <person name="Song I."/>
            <person name="Jeong J.-H."/>
            <person name="Kim D."/>
            <person name="Kim S."/>
            <person name="Ryu S."/>
            <person name="Song J.Y."/>
            <person name="Lee S.K."/>
        </authorList>
    </citation>
    <scope>NUCLEOTIDE SEQUENCE [LARGE SCALE GENOMIC DNA]</scope>
    <source>
        <tissue evidence="2">Muscle</tissue>
    </source>
</reference>
<accession>A0A4Z2G4C2</accession>
<feature type="compositionally biased region" description="Polar residues" evidence="1">
    <location>
        <begin position="73"/>
        <end position="91"/>
    </location>
</feature>
<sequence length="131" mass="14268">MSIHLMTRAFLSMIDTPVGGCSASSSWNSPSPECWENSLGSEQPSPPTLRSANESVSMELAPERKFVRPRRSIVSTPSPQKSKNCSCSDNAAEQRRLKSDWERRNSPNRLLGAGGGDARLHGSFSSSCLLE</sequence>
<dbReference type="EMBL" id="SRLO01000711">
    <property type="protein sequence ID" value="TNN48101.1"/>
    <property type="molecule type" value="Genomic_DNA"/>
</dbReference>
<comment type="caution">
    <text evidence="2">The sequence shown here is derived from an EMBL/GenBank/DDBJ whole genome shotgun (WGS) entry which is preliminary data.</text>
</comment>
<feature type="compositionally biased region" description="Polar residues" evidence="1">
    <location>
        <begin position="38"/>
        <end position="56"/>
    </location>
</feature>
<feature type="compositionally biased region" description="Low complexity" evidence="1">
    <location>
        <begin position="21"/>
        <end position="36"/>
    </location>
</feature>
<evidence type="ECO:0000256" key="1">
    <source>
        <dbReference type="SAM" id="MobiDB-lite"/>
    </source>
</evidence>
<feature type="region of interest" description="Disordered" evidence="1">
    <location>
        <begin position="21"/>
        <end position="117"/>
    </location>
</feature>
<organism evidence="2 3">
    <name type="scientific">Liparis tanakae</name>
    <name type="common">Tanaka's snailfish</name>
    <dbReference type="NCBI Taxonomy" id="230148"/>
    <lineage>
        <taxon>Eukaryota</taxon>
        <taxon>Metazoa</taxon>
        <taxon>Chordata</taxon>
        <taxon>Craniata</taxon>
        <taxon>Vertebrata</taxon>
        <taxon>Euteleostomi</taxon>
        <taxon>Actinopterygii</taxon>
        <taxon>Neopterygii</taxon>
        <taxon>Teleostei</taxon>
        <taxon>Neoteleostei</taxon>
        <taxon>Acanthomorphata</taxon>
        <taxon>Eupercaria</taxon>
        <taxon>Perciformes</taxon>
        <taxon>Cottioidei</taxon>
        <taxon>Cottales</taxon>
        <taxon>Liparidae</taxon>
        <taxon>Liparis</taxon>
    </lineage>
</organism>
<dbReference type="Proteomes" id="UP000314294">
    <property type="component" value="Unassembled WGS sequence"/>
</dbReference>